<keyword evidence="6 8" id="KW-0804">Transcription</keyword>
<protein>
    <recommendedName>
        <fullName evidence="3 8">Mediator of RNA polymerase II transcription subunit 31</fullName>
    </recommendedName>
</protein>
<evidence type="ECO:0000256" key="9">
    <source>
        <dbReference type="SAM" id="MobiDB-lite"/>
    </source>
</evidence>
<dbReference type="GO" id="GO:0006355">
    <property type="term" value="P:regulation of DNA-templated transcription"/>
    <property type="evidence" value="ECO:0007669"/>
    <property type="project" value="InterPro"/>
</dbReference>
<feature type="region of interest" description="Disordered" evidence="9">
    <location>
        <begin position="176"/>
        <end position="196"/>
    </location>
</feature>
<comment type="similarity">
    <text evidence="2 8">Belongs to the Mediator complex subunit 31 family.</text>
</comment>
<dbReference type="EMBL" id="JO841317">
    <property type="protein sequence ID" value="AEO32934.1"/>
    <property type="molecule type" value="mRNA"/>
</dbReference>
<keyword evidence="5 8" id="KW-0010">Activator</keyword>
<comment type="subcellular location">
    <subcellularLocation>
        <location evidence="1 8">Nucleus</location>
    </subcellularLocation>
</comment>
<keyword evidence="7 8" id="KW-0539">Nucleus</keyword>
<sequence>RGSSIHELTQWPASATYLRLLELIHQLCRCVSCNDALIHLFICFYAPLRTLNCCEKMNAKETDEQQKLRFQIELEFVQCLANPNYLNFLAQRGYLKEKAFVNYLNYLQYWKKPEYSRYLKYPMCLYFLELLQYEHFRREISNAQCAKFIEDQQLLHWQHYTRKRMRLLQQPTAEATAAPASAATGAAAAPQAPAQK</sequence>
<evidence type="ECO:0000256" key="2">
    <source>
        <dbReference type="ARBA" id="ARBA00006378"/>
    </source>
</evidence>
<proteinExistence type="evidence at transcript level"/>
<dbReference type="InterPro" id="IPR038089">
    <property type="entry name" value="Med31_sf"/>
</dbReference>
<name>G3MHG6_AMBMU</name>
<organism evidence="10">
    <name type="scientific">Amblyomma maculatum</name>
    <name type="common">Gulf Coast tick</name>
    <dbReference type="NCBI Taxonomy" id="34609"/>
    <lineage>
        <taxon>Eukaryota</taxon>
        <taxon>Metazoa</taxon>
        <taxon>Ecdysozoa</taxon>
        <taxon>Arthropoda</taxon>
        <taxon>Chelicerata</taxon>
        <taxon>Arachnida</taxon>
        <taxon>Acari</taxon>
        <taxon>Parasitiformes</taxon>
        <taxon>Ixodida</taxon>
        <taxon>Ixodoidea</taxon>
        <taxon>Ixodidae</taxon>
        <taxon>Amblyomminae</taxon>
        <taxon>Amblyomma</taxon>
    </lineage>
</organism>
<dbReference type="Gene3D" id="1.10.10.1340">
    <property type="entry name" value="Mediator of RNA polymerase II, submodule Med31 (Soh1)"/>
    <property type="match status" value="1"/>
</dbReference>
<dbReference type="Pfam" id="PF05669">
    <property type="entry name" value="Med31"/>
    <property type="match status" value="1"/>
</dbReference>
<evidence type="ECO:0000256" key="7">
    <source>
        <dbReference type="ARBA" id="ARBA00023242"/>
    </source>
</evidence>
<evidence type="ECO:0000256" key="6">
    <source>
        <dbReference type="ARBA" id="ARBA00023163"/>
    </source>
</evidence>
<evidence type="ECO:0000256" key="8">
    <source>
        <dbReference type="RuleBase" id="RU364129"/>
    </source>
</evidence>
<comment type="subunit">
    <text evidence="8">Component of the Mediator complex.</text>
</comment>
<keyword evidence="4 8" id="KW-0805">Transcription regulation</keyword>
<evidence type="ECO:0000313" key="10">
    <source>
        <dbReference type="EMBL" id="AEO32934.1"/>
    </source>
</evidence>
<dbReference type="PANTHER" id="PTHR13186">
    <property type="entry name" value="MEDIATOR OF RNA POLYMERASE II TRANSCRIPTION SUBUNIT 31"/>
    <property type="match status" value="1"/>
</dbReference>
<comment type="function">
    <text evidence="8">Component of the Mediator complex, a coactivator involved in the regulated transcription of nearly all RNA polymerase II-dependent genes. Mediator functions as a bridge to convey information from gene-specific regulatory proteins to the basal RNA polymerase II transcription machinery. Mediator is recruited to promoters by direct interactions with regulatory proteins and serves as a scaffold for the assembly of a functional preinitiation complex with RNA polymerase II and the general transcription factors.</text>
</comment>
<evidence type="ECO:0000256" key="1">
    <source>
        <dbReference type="ARBA" id="ARBA00004123"/>
    </source>
</evidence>
<evidence type="ECO:0000256" key="3">
    <source>
        <dbReference type="ARBA" id="ARBA00019660"/>
    </source>
</evidence>
<evidence type="ECO:0000256" key="4">
    <source>
        <dbReference type="ARBA" id="ARBA00023015"/>
    </source>
</evidence>
<dbReference type="InterPro" id="IPR008831">
    <property type="entry name" value="Mediator_Med31"/>
</dbReference>
<reference evidence="10" key="1">
    <citation type="journal article" date="2011" name="PLoS ONE">
        <title>A deep insight into the sialotranscriptome of the gulf coast tick, Amblyomma maculatum.</title>
        <authorList>
            <person name="Karim S."/>
            <person name="Singh P."/>
            <person name="Ribeiro J.M."/>
        </authorList>
    </citation>
    <scope>NUCLEOTIDE SEQUENCE</scope>
    <source>
        <tissue evidence="10">Salivary gland</tissue>
    </source>
</reference>
<dbReference type="GO" id="GO:0016592">
    <property type="term" value="C:mediator complex"/>
    <property type="evidence" value="ECO:0007669"/>
    <property type="project" value="InterPro"/>
</dbReference>
<accession>G3MHG6</accession>
<dbReference type="GO" id="GO:0003712">
    <property type="term" value="F:transcription coregulator activity"/>
    <property type="evidence" value="ECO:0007669"/>
    <property type="project" value="InterPro"/>
</dbReference>
<feature type="non-terminal residue" evidence="10">
    <location>
        <position position="1"/>
    </location>
</feature>
<evidence type="ECO:0000256" key="5">
    <source>
        <dbReference type="ARBA" id="ARBA00023159"/>
    </source>
</evidence>
<dbReference type="AlphaFoldDB" id="G3MHG6"/>
<dbReference type="FunFam" id="1.10.10.1340:FF:000001">
    <property type="entry name" value="Mediator of RNA polymerase II transcription subunit 31"/>
    <property type="match status" value="1"/>
</dbReference>